<feature type="compositionally biased region" description="Acidic residues" evidence="1">
    <location>
        <begin position="295"/>
        <end position="324"/>
    </location>
</feature>
<dbReference type="InterPro" id="IPR037645">
    <property type="entry name" value="KCT2"/>
</dbReference>
<feature type="compositionally biased region" description="Polar residues" evidence="1">
    <location>
        <begin position="67"/>
        <end position="87"/>
    </location>
</feature>
<organism evidence="3 4">
    <name type="scientific">Alosa alosa</name>
    <name type="common">allis shad</name>
    <dbReference type="NCBI Taxonomy" id="278164"/>
    <lineage>
        <taxon>Eukaryota</taxon>
        <taxon>Metazoa</taxon>
        <taxon>Chordata</taxon>
        <taxon>Craniata</taxon>
        <taxon>Vertebrata</taxon>
        <taxon>Euteleostomi</taxon>
        <taxon>Actinopterygii</taxon>
        <taxon>Neopterygii</taxon>
        <taxon>Teleostei</taxon>
        <taxon>Clupei</taxon>
        <taxon>Clupeiformes</taxon>
        <taxon>Clupeoidei</taxon>
        <taxon>Clupeidae</taxon>
        <taxon>Alosa</taxon>
    </lineage>
</organism>
<keyword evidence="2" id="KW-0472">Membrane</keyword>
<dbReference type="Pfam" id="PF17818">
    <property type="entry name" value="KCT2"/>
    <property type="match status" value="1"/>
</dbReference>
<feature type="compositionally biased region" description="Acidic residues" evidence="1">
    <location>
        <begin position="266"/>
        <end position="285"/>
    </location>
</feature>
<feature type="compositionally biased region" description="Polar residues" evidence="1">
    <location>
        <begin position="251"/>
        <end position="261"/>
    </location>
</feature>
<evidence type="ECO:0000256" key="2">
    <source>
        <dbReference type="SAM" id="Phobius"/>
    </source>
</evidence>
<dbReference type="Proteomes" id="UP000823561">
    <property type="component" value="Chromosome 2"/>
</dbReference>
<evidence type="ECO:0000256" key="1">
    <source>
        <dbReference type="SAM" id="MobiDB-lite"/>
    </source>
</evidence>
<evidence type="ECO:0000313" key="4">
    <source>
        <dbReference type="Proteomes" id="UP000823561"/>
    </source>
</evidence>
<comment type="caution">
    <text evidence="3">The sequence shown here is derived from an EMBL/GenBank/DDBJ whole genome shotgun (WGS) entry which is preliminary data.</text>
</comment>
<dbReference type="EMBL" id="JADWDJ010000002">
    <property type="protein sequence ID" value="KAG5284444.1"/>
    <property type="molecule type" value="Genomic_DNA"/>
</dbReference>
<accession>A0AAV6HBH1</accession>
<dbReference type="PANTHER" id="PTHR16502">
    <property type="entry name" value="KERATINOCYTE-ASSOCIATED TRANSMEMBRANE PROTEIN 2"/>
    <property type="match status" value="1"/>
</dbReference>
<reference evidence="3" key="1">
    <citation type="submission" date="2020-10" db="EMBL/GenBank/DDBJ databases">
        <title>Chromosome-scale genome assembly of the Allis shad, Alosa alosa.</title>
        <authorList>
            <person name="Margot Z."/>
            <person name="Christophe K."/>
            <person name="Cabau C."/>
            <person name="Louis A."/>
            <person name="Berthelot C."/>
            <person name="Parey E."/>
            <person name="Roest Crollius H."/>
            <person name="Montfort J."/>
            <person name="Robinson-Rechavi M."/>
            <person name="Bucao C."/>
            <person name="Bouchez O."/>
            <person name="Gislard M."/>
            <person name="Lluch J."/>
            <person name="Milhes M."/>
            <person name="Lampietro C."/>
            <person name="Lopez Roques C."/>
            <person name="Donnadieu C."/>
            <person name="Braasch I."/>
            <person name="Desvignes T."/>
            <person name="Postlethwait J."/>
            <person name="Bobe J."/>
            <person name="Guiguen Y."/>
        </authorList>
    </citation>
    <scope>NUCLEOTIDE SEQUENCE</scope>
    <source>
        <strain evidence="3">M-15738</strain>
        <tissue evidence="3">Blood</tissue>
    </source>
</reference>
<name>A0AAV6HBH1_9TELE</name>
<dbReference type="PANTHER" id="PTHR16502:SF0">
    <property type="entry name" value="KERATINOCYTE-ASSOCIATED TRANSMEMBRANE PROTEIN 2"/>
    <property type="match status" value="1"/>
</dbReference>
<keyword evidence="2" id="KW-0812">Transmembrane</keyword>
<sequence length="424" mass="45073">MAHPISASEKKTSQQSCCSGVCPHTTFVPFKMASTTSRKMGRELVLLGVYLGFIMLQCHILTCSSAPVNSTEGSRSTTANVPSSNQSDETKQNGSSNGQSGVVSPPESASQAQSPSVGSIPAKPESDSAPAKPESDSAPAKPESDSAPAKPESDSAPAKPESDSAPAKPKNVSSETPDTTPKGSNDGSVPGAQPQSTAPSATDTTIVSPTKTATKINGSATSTMAAPPSKSSASPTVPTSTDVNVPPKRTNIPQSKATSSPRLEAAEDEDDEEEDYKGEYVDDPTPDTRGGVEDNGTDEEITLGDDDQDNDITNLDADDDDDGDEYDKMMPKLPTIPKKFGEQDATIYTNPDEDTHFFVHLVIIAFLVAIVYITYHNKRKIFLLASSRRWKDGLCSRGGVEYRRLDQNVNEAMPSLKMTNDYIF</sequence>
<feature type="transmembrane region" description="Helical" evidence="2">
    <location>
        <begin position="357"/>
        <end position="375"/>
    </location>
</feature>
<protein>
    <recommendedName>
        <fullName evidence="5">Keratinocyte-associated transmembrane protein 2</fullName>
    </recommendedName>
</protein>
<feature type="region of interest" description="Disordered" evidence="1">
    <location>
        <begin position="67"/>
        <end position="324"/>
    </location>
</feature>
<feature type="compositionally biased region" description="Low complexity" evidence="1">
    <location>
        <begin position="219"/>
        <end position="241"/>
    </location>
</feature>
<feature type="compositionally biased region" description="Low complexity" evidence="1">
    <location>
        <begin position="92"/>
        <end position="116"/>
    </location>
</feature>
<keyword evidence="2" id="KW-1133">Transmembrane helix</keyword>
<feature type="compositionally biased region" description="Polar residues" evidence="1">
    <location>
        <begin position="171"/>
        <end position="218"/>
    </location>
</feature>
<keyword evidence="4" id="KW-1185">Reference proteome</keyword>
<gene>
    <name evidence="3" type="ORF">AALO_G00026800</name>
</gene>
<proteinExistence type="predicted"/>
<dbReference type="AlphaFoldDB" id="A0AAV6HBH1"/>
<evidence type="ECO:0000313" key="3">
    <source>
        <dbReference type="EMBL" id="KAG5284444.1"/>
    </source>
</evidence>
<evidence type="ECO:0008006" key="5">
    <source>
        <dbReference type="Google" id="ProtNLM"/>
    </source>
</evidence>